<reference evidence="1" key="1">
    <citation type="submission" date="2023-03" db="EMBL/GenBank/DDBJ databases">
        <authorList>
            <person name="Steffen K."/>
            <person name="Cardenas P."/>
        </authorList>
    </citation>
    <scope>NUCLEOTIDE SEQUENCE</scope>
</reference>
<evidence type="ECO:0000313" key="2">
    <source>
        <dbReference type="Proteomes" id="UP001174909"/>
    </source>
</evidence>
<accession>A0AA35QWM0</accession>
<gene>
    <name evidence="1" type="ORF">GBAR_LOCUS1583</name>
</gene>
<evidence type="ECO:0000313" key="1">
    <source>
        <dbReference type="EMBL" id="CAI7994964.1"/>
    </source>
</evidence>
<dbReference type="AlphaFoldDB" id="A0AA35QWM0"/>
<dbReference type="EMBL" id="CASHTH010000236">
    <property type="protein sequence ID" value="CAI7994964.1"/>
    <property type="molecule type" value="Genomic_DNA"/>
</dbReference>
<sequence>MTLHLHILQPCLVQILKRKIYHLLKNHLSISFVR</sequence>
<organism evidence="1 2">
    <name type="scientific">Geodia barretti</name>
    <name type="common">Barrett's horny sponge</name>
    <dbReference type="NCBI Taxonomy" id="519541"/>
    <lineage>
        <taxon>Eukaryota</taxon>
        <taxon>Metazoa</taxon>
        <taxon>Porifera</taxon>
        <taxon>Demospongiae</taxon>
        <taxon>Heteroscleromorpha</taxon>
        <taxon>Tetractinellida</taxon>
        <taxon>Astrophorina</taxon>
        <taxon>Geodiidae</taxon>
        <taxon>Geodia</taxon>
    </lineage>
</organism>
<proteinExistence type="predicted"/>
<comment type="caution">
    <text evidence="1">The sequence shown here is derived from an EMBL/GenBank/DDBJ whole genome shotgun (WGS) entry which is preliminary data.</text>
</comment>
<keyword evidence="2" id="KW-1185">Reference proteome</keyword>
<name>A0AA35QWM0_GEOBA</name>
<dbReference type="Proteomes" id="UP001174909">
    <property type="component" value="Unassembled WGS sequence"/>
</dbReference>
<protein>
    <submittedName>
        <fullName evidence="1">Uncharacterized protein</fullName>
    </submittedName>
</protein>